<proteinExistence type="predicted"/>
<dbReference type="Proteomes" id="UP001519460">
    <property type="component" value="Unassembled WGS sequence"/>
</dbReference>
<organism evidence="2 3">
    <name type="scientific">Batillaria attramentaria</name>
    <dbReference type="NCBI Taxonomy" id="370345"/>
    <lineage>
        <taxon>Eukaryota</taxon>
        <taxon>Metazoa</taxon>
        <taxon>Spiralia</taxon>
        <taxon>Lophotrochozoa</taxon>
        <taxon>Mollusca</taxon>
        <taxon>Gastropoda</taxon>
        <taxon>Caenogastropoda</taxon>
        <taxon>Sorbeoconcha</taxon>
        <taxon>Cerithioidea</taxon>
        <taxon>Batillariidae</taxon>
        <taxon>Batillaria</taxon>
    </lineage>
</organism>
<protein>
    <submittedName>
        <fullName evidence="2">Uncharacterized protein</fullName>
    </submittedName>
</protein>
<accession>A0ABD0MAF9</accession>
<sequence>EGQCLIQKQHQRGSKSGDVSIRGTLEHERHTVLSEIRRLTSPYNTKDATQSKTG</sequence>
<evidence type="ECO:0000256" key="1">
    <source>
        <dbReference type="SAM" id="MobiDB-lite"/>
    </source>
</evidence>
<dbReference type="AlphaFoldDB" id="A0ABD0MAF9"/>
<feature type="non-terminal residue" evidence="2">
    <location>
        <position position="54"/>
    </location>
</feature>
<evidence type="ECO:0000313" key="2">
    <source>
        <dbReference type="EMBL" id="KAK7508419.1"/>
    </source>
</evidence>
<gene>
    <name evidence="2" type="ORF">BaRGS_00000658</name>
</gene>
<comment type="caution">
    <text evidence="2">The sequence shown here is derived from an EMBL/GenBank/DDBJ whole genome shotgun (WGS) entry which is preliminary data.</text>
</comment>
<dbReference type="EMBL" id="JACVVK020000002">
    <property type="protein sequence ID" value="KAK7508419.1"/>
    <property type="molecule type" value="Genomic_DNA"/>
</dbReference>
<evidence type="ECO:0000313" key="3">
    <source>
        <dbReference type="Proteomes" id="UP001519460"/>
    </source>
</evidence>
<feature type="region of interest" description="Disordered" evidence="1">
    <location>
        <begin position="1"/>
        <end position="23"/>
    </location>
</feature>
<reference evidence="2 3" key="1">
    <citation type="journal article" date="2023" name="Sci. Data">
        <title>Genome assembly of the Korean intertidal mud-creeper Batillaria attramentaria.</title>
        <authorList>
            <person name="Patra A.K."/>
            <person name="Ho P.T."/>
            <person name="Jun S."/>
            <person name="Lee S.J."/>
            <person name="Kim Y."/>
            <person name="Won Y.J."/>
        </authorList>
    </citation>
    <scope>NUCLEOTIDE SEQUENCE [LARGE SCALE GENOMIC DNA]</scope>
    <source>
        <strain evidence="2">Wonlab-2016</strain>
    </source>
</reference>
<keyword evidence="3" id="KW-1185">Reference proteome</keyword>
<feature type="non-terminal residue" evidence="2">
    <location>
        <position position="1"/>
    </location>
</feature>
<name>A0ABD0MAF9_9CAEN</name>